<dbReference type="InterPro" id="IPR001509">
    <property type="entry name" value="Epimerase_deHydtase"/>
</dbReference>
<dbReference type="PANTHER" id="PTHR43245:SF53">
    <property type="entry name" value="EPIMERASE-RELATED"/>
    <property type="match status" value="1"/>
</dbReference>
<dbReference type="Gene3D" id="3.90.25.10">
    <property type="entry name" value="UDP-galactose 4-epimerase, domain 1"/>
    <property type="match status" value="1"/>
</dbReference>
<accession>A0A4R5Q4M2</accession>
<evidence type="ECO:0000313" key="2">
    <source>
        <dbReference type="EMBL" id="TDH57890.1"/>
    </source>
</evidence>
<organism evidence="2 3">
    <name type="scientific">Dankookia rubra</name>
    <dbReference type="NCBI Taxonomy" id="1442381"/>
    <lineage>
        <taxon>Bacteria</taxon>
        <taxon>Pseudomonadati</taxon>
        <taxon>Pseudomonadota</taxon>
        <taxon>Alphaproteobacteria</taxon>
        <taxon>Acetobacterales</taxon>
        <taxon>Roseomonadaceae</taxon>
        <taxon>Dankookia</taxon>
    </lineage>
</organism>
<evidence type="ECO:0000313" key="3">
    <source>
        <dbReference type="Proteomes" id="UP000295096"/>
    </source>
</evidence>
<dbReference type="Proteomes" id="UP000295096">
    <property type="component" value="Unassembled WGS sequence"/>
</dbReference>
<gene>
    <name evidence="2" type="ORF">E2C06_35540</name>
</gene>
<dbReference type="SUPFAM" id="SSF51735">
    <property type="entry name" value="NAD(P)-binding Rossmann-fold domains"/>
    <property type="match status" value="1"/>
</dbReference>
<dbReference type="EMBL" id="SMSJ01000191">
    <property type="protein sequence ID" value="TDH57890.1"/>
    <property type="molecule type" value="Genomic_DNA"/>
</dbReference>
<reference evidence="2 3" key="1">
    <citation type="journal article" date="2016" name="J. Microbiol.">
        <title>Dankookia rubra gen. nov., sp. nov., an alphaproteobacterium isolated from sediment of a shallow stream.</title>
        <authorList>
            <person name="Kim W.H."/>
            <person name="Kim D.H."/>
            <person name="Kang K."/>
            <person name="Ahn T.Y."/>
        </authorList>
    </citation>
    <scope>NUCLEOTIDE SEQUENCE [LARGE SCALE GENOMIC DNA]</scope>
    <source>
        <strain evidence="2 3">JCM30602</strain>
    </source>
</reference>
<name>A0A4R5Q4M2_9PROT</name>
<feature type="domain" description="NAD-dependent epimerase/dehydratase" evidence="1">
    <location>
        <begin position="5"/>
        <end position="239"/>
    </location>
</feature>
<dbReference type="Gene3D" id="3.40.50.720">
    <property type="entry name" value="NAD(P)-binding Rossmann-like Domain"/>
    <property type="match status" value="1"/>
</dbReference>
<dbReference type="InterPro" id="IPR050177">
    <property type="entry name" value="Lipid_A_modif_metabolic_enz"/>
</dbReference>
<dbReference type="PANTHER" id="PTHR43245">
    <property type="entry name" value="BIFUNCTIONAL POLYMYXIN RESISTANCE PROTEIN ARNA"/>
    <property type="match status" value="1"/>
</dbReference>
<sequence length="309" mass="32407">MSLYVVTGGAGFIGSHLTDALLAHGHIVRVVDDLSSGRCENLDSRVELMLGDVADATLMRRALDGAVGVFHLAAIASVARSNEDWIGTHRTNLTGTVTVLDAARQAGRIPVVYASSAAIYGDQGEGRITENVIPAPSTAYGADKLGSELHAKVGFGVHGVPSMGFRFFNVFGPRQDPASPYSGVISIFAARIAKGLPLTLHGDGRQTRDFVYVDDVVRHLIAGMEVLSATPRAEVLNVCTGRATSIAELAQTLARLDGRPLAIAFGQARAGDIRASLGSPMSATAMLGVQATTTLEAGLRITMRVMAEV</sequence>
<comment type="caution">
    <text evidence="2">The sequence shown here is derived from an EMBL/GenBank/DDBJ whole genome shotgun (WGS) entry which is preliminary data.</text>
</comment>
<dbReference type="Pfam" id="PF01370">
    <property type="entry name" value="Epimerase"/>
    <property type="match status" value="1"/>
</dbReference>
<protein>
    <submittedName>
        <fullName evidence="2">NAD-dependent epimerase/dehydratase family protein</fullName>
    </submittedName>
</protein>
<dbReference type="RefSeq" id="WP_133293253.1">
    <property type="nucleotide sequence ID" value="NZ_SMSJ01000191.1"/>
</dbReference>
<dbReference type="InterPro" id="IPR036291">
    <property type="entry name" value="NAD(P)-bd_dom_sf"/>
</dbReference>
<evidence type="ECO:0000259" key="1">
    <source>
        <dbReference type="Pfam" id="PF01370"/>
    </source>
</evidence>
<dbReference type="OrthoDB" id="9801785at2"/>
<keyword evidence="3" id="KW-1185">Reference proteome</keyword>
<proteinExistence type="predicted"/>
<dbReference type="AlphaFoldDB" id="A0A4R5Q4M2"/>